<feature type="coiled-coil region" evidence="1">
    <location>
        <begin position="33"/>
        <end position="74"/>
    </location>
</feature>
<evidence type="ECO:0000313" key="3">
    <source>
        <dbReference type="EMBL" id="SPQ20505.1"/>
    </source>
</evidence>
<feature type="compositionally biased region" description="Basic residues" evidence="2">
    <location>
        <begin position="8"/>
        <end position="31"/>
    </location>
</feature>
<organism evidence="3 4">
    <name type="scientific">Thermothielavioides terrestris</name>
    <dbReference type="NCBI Taxonomy" id="2587410"/>
    <lineage>
        <taxon>Eukaryota</taxon>
        <taxon>Fungi</taxon>
        <taxon>Dikarya</taxon>
        <taxon>Ascomycota</taxon>
        <taxon>Pezizomycotina</taxon>
        <taxon>Sordariomycetes</taxon>
        <taxon>Sordariomycetidae</taxon>
        <taxon>Sordariales</taxon>
        <taxon>Chaetomiaceae</taxon>
        <taxon>Thermothielavioides</taxon>
    </lineage>
</organism>
<protein>
    <submittedName>
        <fullName evidence="3">33a4818d-b3e2-4512-8bc9-debe2970f3b5</fullName>
    </submittedName>
</protein>
<evidence type="ECO:0000313" key="4">
    <source>
        <dbReference type="Proteomes" id="UP000289323"/>
    </source>
</evidence>
<keyword evidence="1" id="KW-0175">Coiled coil</keyword>
<gene>
    <name evidence="3" type="ORF">TT172_LOCUS2924</name>
</gene>
<dbReference type="AlphaFoldDB" id="A0A3S4ALC4"/>
<dbReference type="SUPFAM" id="SSF57997">
    <property type="entry name" value="Tropomyosin"/>
    <property type="match status" value="1"/>
</dbReference>
<dbReference type="EMBL" id="OUUZ01000004">
    <property type="protein sequence ID" value="SPQ20505.1"/>
    <property type="molecule type" value="Genomic_DNA"/>
</dbReference>
<name>A0A3S4ALC4_9PEZI</name>
<evidence type="ECO:0000256" key="2">
    <source>
        <dbReference type="SAM" id="MobiDB-lite"/>
    </source>
</evidence>
<dbReference type="Gene3D" id="1.20.5.170">
    <property type="match status" value="1"/>
</dbReference>
<evidence type="ECO:0000256" key="1">
    <source>
        <dbReference type="SAM" id="Coils"/>
    </source>
</evidence>
<feature type="region of interest" description="Disordered" evidence="2">
    <location>
        <begin position="1"/>
        <end position="31"/>
    </location>
</feature>
<reference evidence="3 4" key="1">
    <citation type="submission" date="2018-04" db="EMBL/GenBank/DDBJ databases">
        <authorList>
            <person name="Huttner S."/>
            <person name="Dainat J."/>
        </authorList>
    </citation>
    <scope>NUCLEOTIDE SEQUENCE [LARGE SCALE GENOMIC DNA]</scope>
</reference>
<dbReference type="Proteomes" id="UP000289323">
    <property type="component" value="Unassembled WGS sequence"/>
</dbReference>
<accession>A0A3S4ALC4</accession>
<dbReference type="CDD" id="cd14688">
    <property type="entry name" value="bZIP_YAP"/>
    <property type="match status" value="1"/>
</dbReference>
<proteinExistence type="predicted"/>
<feature type="region of interest" description="Disordered" evidence="2">
    <location>
        <begin position="139"/>
        <end position="159"/>
    </location>
</feature>
<sequence length="250" mass="27369">MEAESYRSRVHKFSSKPPGHKAARQRANQRRHRARVKGRIAELESALSNAEARLADALRRIGSLTAEVRRLQHALDSRASQRPVVESTTDTTRGIATNIEIKRITPPEPSGPAESSAVVPNPCITPREAFEPPEQAFLSPASPLAQDKPSTDEPTPVETHGDAVQVSDFEDPNNDYPLLPPPRAGESTMPCRDAYEIITERSAPGFDLAAATEWLKPGFRRAVVPGAGCRVQTHLLFALVDRITSNWGCI</sequence>